<name>A0A024FU10_9STRA</name>
<evidence type="ECO:0000313" key="2">
    <source>
        <dbReference type="Proteomes" id="UP000053237"/>
    </source>
</evidence>
<reference evidence="1 2" key="1">
    <citation type="submission" date="2012-05" db="EMBL/GenBank/DDBJ databases">
        <title>Recombination and specialization in a pathogen metapopulation.</title>
        <authorList>
            <person name="Gardiner A."/>
            <person name="Kemen E."/>
            <person name="Schultz-Larsen T."/>
            <person name="MacLean D."/>
            <person name="Van Oosterhout C."/>
            <person name="Jones J.D.G."/>
        </authorList>
    </citation>
    <scope>NUCLEOTIDE SEQUENCE [LARGE SCALE GENOMIC DNA]</scope>
    <source>
        <strain evidence="1 2">Ac Nc2</strain>
    </source>
</reference>
<evidence type="ECO:0000313" key="1">
    <source>
        <dbReference type="EMBL" id="CCI10417.1"/>
    </source>
</evidence>
<proteinExistence type="predicted"/>
<dbReference type="EMBL" id="CAIX01000237">
    <property type="protein sequence ID" value="CCI10417.1"/>
    <property type="molecule type" value="Genomic_DNA"/>
</dbReference>
<dbReference type="Proteomes" id="UP000053237">
    <property type="component" value="Unassembled WGS sequence"/>
</dbReference>
<sequence>MHQKKKDTWNYTSSSLLAEAWRKKLKLSMLVYKAPHLVYKQPFDNLICISFPERKEKKNHITRYYAEGCLRWMVFKASMIRVGPGLTSREHTSRKLLECTKHISLVTPMIGLVQVQANNLIATPRLW</sequence>
<keyword evidence="2" id="KW-1185">Reference proteome</keyword>
<dbReference type="AlphaFoldDB" id="A0A024FU10"/>
<organism evidence="1 2">
    <name type="scientific">Albugo candida</name>
    <dbReference type="NCBI Taxonomy" id="65357"/>
    <lineage>
        <taxon>Eukaryota</taxon>
        <taxon>Sar</taxon>
        <taxon>Stramenopiles</taxon>
        <taxon>Oomycota</taxon>
        <taxon>Peronosporomycetes</taxon>
        <taxon>Albuginales</taxon>
        <taxon>Albuginaceae</taxon>
        <taxon>Albugo</taxon>
    </lineage>
</organism>
<comment type="caution">
    <text evidence="1">The sequence shown here is derived from an EMBL/GenBank/DDBJ whole genome shotgun (WGS) entry which is preliminary data.</text>
</comment>
<protein>
    <submittedName>
        <fullName evidence="1">Uncharacterized protein</fullName>
    </submittedName>
</protein>
<accession>A0A024FU10</accession>
<dbReference type="InParanoid" id="A0A024FU10"/>
<gene>
    <name evidence="1" type="ORF">BN9_097710</name>
</gene>